<dbReference type="InterPro" id="IPR013905">
    <property type="entry name" value="Lgl_C_dom"/>
</dbReference>
<feature type="domain" description="Lethal giant larvae (Lgl)-like C-terminal" evidence="4">
    <location>
        <begin position="520"/>
        <end position="911"/>
    </location>
</feature>
<gene>
    <name evidence="5" type="primary">TBLA0I00900</name>
    <name evidence="5" type="ORF">TBLA_0I00900</name>
</gene>
<dbReference type="GeneID" id="14497927"/>
<dbReference type="AlphaFoldDB" id="I2H8P7"/>
<dbReference type="GO" id="GO:0005737">
    <property type="term" value="C:cytoplasm"/>
    <property type="evidence" value="ECO:0007669"/>
    <property type="project" value="TreeGrafter"/>
</dbReference>
<dbReference type="HOGENOM" id="CLU_006030_0_0_1"/>
<dbReference type="GO" id="GO:0045159">
    <property type="term" value="F:myosin II binding"/>
    <property type="evidence" value="ECO:0007669"/>
    <property type="project" value="TreeGrafter"/>
</dbReference>
<dbReference type="PANTHER" id="PTHR10241:SF25">
    <property type="entry name" value="TOMOSYN, ISOFORM C"/>
    <property type="match status" value="1"/>
</dbReference>
<organism evidence="5 6">
    <name type="scientific">Henningerozyma blattae (strain ATCC 34711 / CBS 6284 / DSM 70876 / NBRC 10599 / NRRL Y-10934 / UCD 77-7)</name>
    <name type="common">Yeast</name>
    <name type="synonym">Tetrapisispora blattae</name>
    <dbReference type="NCBI Taxonomy" id="1071380"/>
    <lineage>
        <taxon>Eukaryota</taxon>
        <taxon>Fungi</taxon>
        <taxon>Dikarya</taxon>
        <taxon>Ascomycota</taxon>
        <taxon>Saccharomycotina</taxon>
        <taxon>Saccharomycetes</taxon>
        <taxon>Saccharomycetales</taxon>
        <taxon>Saccharomycetaceae</taxon>
        <taxon>Henningerozyma</taxon>
    </lineage>
</organism>
<dbReference type="GO" id="GO:0005096">
    <property type="term" value="F:GTPase activator activity"/>
    <property type="evidence" value="ECO:0007669"/>
    <property type="project" value="TreeGrafter"/>
</dbReference>
<reference evidence="5 6" key="1">
    <citation type="journal article" date="2011" name="Proc. Natl. Acad. Sci. U.S.A.">
        <title>Evolutionary erosion of yeast sex chromosomes by mating-type switching accidents.</title>
        <authorList>
            <person name="Gordon J.L."/>
            <person name="Armisen D."/>
            <person name="Proux-Wera E."/>
            <person name="Oheigeartaigh S.S."/>
            <person name="Byrne K.P."/>
            <person name="Wolfe K.H."/>
        </authorList>
    </citation>
    <scope>NUCLEOTIDE SEQUENCE [LARGE SCALE GENOMIC DNA]</scope>
    <source>
        <strain evidence="6">ATCC 34711 / CBS 6284 / DSM 70876 / NBRC 10599 / NRRL Y-10934 / UCD 77-7</strain>
    </source>
</reference>
<evidence type="ECO:0000256" key="1">
    <source>
        <dbReference type="ARBA" id="ARBA00008070"/>
    </source>
</evidence>
<accession>I2H8P7</accession>
<dbReference type="GO" id="GO:0019905">
    <property type="term" value="F:syntaxin binding"/>
    <property type="evidence" value="ECO:0007669"/>
    <property type="project" value="TreeGrafter"/>
</dbReference>
<evidence type="ECO:0000313" key="6">
    <source>
        <dbReference type="Proteomes" id="UP000002866"/>
    </source>
</evidence>
<dbReference type="Gene3D" id="2.130.10.10">
    <property type="entry name" value="YVTN repeat-like/Quinoprotein amine dehydrogenase"/>
    <property type="match status" value="1"/>
</dbReference>
<keyword evidence="6" id="KW-1185">Reference proteome</keyword>
<dbReference type="Pfam" id="PF08596">
    <property type="entry name" value="Lgl_C"/>
    <property type="match status" value="1"/>
</dbReference>
<dbReference type="KEGG" id="tbl:TBLA_0I00900"/>
<evidence type="ECO:0000259" key="4">
    <source>
        <dbReference type="Pfam" id="PF08596"/>
    </source>
</evidence>
<dbReference type="OMA" id="ATENPCL"/>
<evidence type="ECO:0000256" key="2">
    <source>
        <dbReference type="ARBA" id="ARBA00022483"/>
    </source>
</evidence>
<dbReference type="GO" id="GO:0005886">
    <property type="term" value="C:plasma membrane"/>
    <property type="evidence" value="ECO:0007669"/>
    <property type="project" value="TreeGrafter"/>
</dbReference>
<dbReference type="SMART" id="SM00320">
    <property type="entry name" value="WD40"/>
    <property type="match status" value="6"/>
</dbReference>
<protein>
    <recommendedName>
        <fullName evidence="4">Lethal giant larvae (Lgl)-like C-terminal domain-containing protein</fullName>
    </recommendedName>
</protein>
<dbReference type="GO" id="GO:0006893">
    <property type="term" value="P:Golgi to plasma membrane transport"/>
    <property type="evidence" value="ECO:0007669"/>
    <property type="project" value="TreeGrafter"/>
</dbReference>
<feature type="repeat" description="WD" evidence="3">
    <location>
        <begin position="251"/>
        <end position="280"/>
    </location>
</feature>
<dbReference type="InterPro" id="IPR015943">
    <property type="entry name" value="WD40/YVTN_repeat-like_dom_sf"/>
</dbReference>
<dbReference type="EMBL" id="HE806324">
    <property type="protein sequence ID" value="CCH62749.1"/>
    <property type="molecule type" value="Genomic_DNA"/>
</dbReference>
<dbReference type="PROSITE" id="PS50082">
    <property type="entry name" value="WD_REPEATS_2"/>
    <property type="match status" value="1"/>
</dbReference>
<dbReference type="OrthoDB" id="19944at2759"/>
<evidence type="ECO:0000256" key="3">
    <source>
        <dbReference type="PROSITE-ProRule" id="PRU00221"/>
    </source>
</evidence>
<dbReference type="Proteomes" id="UP000002866">
    <property type="component" value="Chromosome 9"/>
</dbReference>
<comment type="similarity">
    <text evidence="1">Belongs to the WD repeat L(2)GL family.</text>
</comment>
<dbReference type="InParanoid" id="I2H8P7"/>
<dbReference type="SUPFAM" id="SSF50978">
    <property type="entry name" value="WD40 repeat-like"/>
    <property type="match status" value="2"/>
</dbReference>
<dbReference type="PANTHER" id="PTHR10241">
    <property type="entry name" value="LETHAL 2 GIANT LARVAE PROTEIN"/>
    <property type="match status" value="1"/>
</dbReference>
<proteinExistence type="inferred from homology"/>
<dbReference type="GO" id="GO:0006887">
    <property type="term" value="P:exocytosis"/>
    <property type="evidence" value="ECO:0007669"/>
    <property type="project" value="UniProtKB-KW"/>
</dbReference>
<dbReference type="eggNOG" id="KOG1983">
    <property type="taxonomic scope" value="Eukaryota"/>
</dbReference>
<evidence type="ECO:0000313" key="5">
    <source>
        <dbReference type="EMBL" id="CCH62749.1"/>
    </source>
</evidence>
<dbReference type="RefSeq" id="XP_004182268.1">
    <property type="nucleotide sequence ID" value="XM_004182220.1"/>
</dbReference>
<dbReference type="STRING" id="1071380.I2H8P7"/>
<keyword evidence="3" id="KW-0853">WD repeat</keyword>
<dbReference type="InterPro" id="IPR036322">
    <property type="entry name" value="WD40_repeat_dom_sf"/>
</dbReference>
<dbReference type="InterPro" id="IPR001680">
    <property type="entry name" value="WD40_rpt"/>
</dbReference>
<name>I2H8P7_HENB6</name>
<keyword evidence="2" id="KW-0268">Exocytosis</keyword>
<sequence>MFKKGPFKSVKKAIKTSTSNVHTPKLKQSSGPAIDPKIFNLNILAKYGANGTPVCSAFNFVQSLLAVGTDTGIVHVYGQNQVEAVFQIEPSNPIKKMVFVKSIYLVVADTSSNVSVFSLYSKQLLTTFSTVAHITCMESDPSMDWLFIGLEDGSISIHDIDRDSVSYIEIKNHQSDFVTSKSKYSPVVSIQWHPRDIGIFLISYEYVTVTYSLLDREVKQTFFYEVPPEAPGGDYSNVTKKRTPKLIQSLYHPNGLHILTVHEDNSLVFWDAETGHLIQARNSFETDINIPQPGIEAQVPRVSCIHKAFWNCEADPEYTSLLISYNSLTKNIAQSMVLMDFGLTPKYSLNSYEQMSEFYCSPKSQKLIPLEHQHSIVDMLPLPRKSPYFNGCHDPGLFLILLESGQMEALLYPTGLFTQMASLFPYTMSWMRSVVTCSSGYSITADVAKKLLFAGRSPINVLQGGTPQKVNSLPSGYQSILFTGNKNGIVRMSEVARDGLASNNILEINISKLLNKETAVKIKNISFAPQTLELAIAADTGDVALLKFQKNILFQNKDKDLEVRFNRFTLNGAKEGLIDIRDRAPSNVQQGFMPISILHMQKKVVSSLSNSNIGFLAVAYEDGTLIVIDRRGPTIIFKDSVKNISTALSNYITSISFSIMQFGNETYSSILLYCGTDIGEMLSFRVLPGGNGRYIVQPIGGVVVNKTGPINRIGSVARGTNQTCDAGLLSMGKLGEGVLIPGSVIICGYQDVRIMENGSVKGSHYSFKAPVVKSQVCHLPLPGQNGREVIITVFVCLLVDGDIKILSLPDLKELRTLSVSVSSSKLVSQSAIIGNGRLVIRNNVHQAVAISILNTDLTRVTVGDPVSLYNASVRLPSRPQVGAVQWAKGAGACTPEQVDTILAGPSRAPPKYKESSLGIVAAKRPSRVKLEVNHDIPKHLQYNKPVRYTGKGGGYNMVNYVSRAVESQIDAIETSVDDYATYLGKQMDDAMEDTSKDLFRSAMGI</sequence>